<keyword evidence="3" id="KW-1133">Transmembrane helix</keyword>
<organism evidence="5 6">
    <name type="scientific">Penicillium expansum</name>
    <name type="common">Blue mold rot fungus</name>
    <dbReference type="NCBI Taxonomy" id="27334"/>
    <lineage>
        <taxon>Eukaryota</taxon>
        <taxon>Fungi</taxon>
        <taxon>Dikarya</taxon>
        <taxon>Ascomycota</taxon>
        <taxon>Pezizomycotina</taxon>
        <taxon>Eurotiomycetes</taxon>
        <taxon>Eurotiomycetidae</taxon>
        <taxon>Eurotiales</taxon>
        <taxon>Aspergillaceae</taxon>
        <taxon>Penicillium</taxon>
    </lineage>
</organism>
<feature type="transmembrane region" description="Helical" evidence="3">
    <location>
        <begin position="197"/>
        <end position="216"/>
    </location>
</feature>
<protein>
    <submittedName>
        <fullName evidence="5">Major facilitator superfamily domain, general substrate transporter</fullName>
    </submittedName>
</protein>
<dbReference type="GO" id="GO:0005886">
    <property type="term" value="C:plasma membrane"/>
    <property type="evidence" value="ECO:0007669"/>
    <property type="project" value="UniProtKB-SubCell"/>
</dbReference>
<keyword evidence="2" id="KW-1003">Cell membrane</keyword>
<dbReference type="SUPFAM" id="SSF103473">
    <property type="entry name" value="MFS general substrate transporter"/>
    <property type="match status" value="1"/>
</dbReference>
<dbReference type="GO" id="GO:0022857">
    <property type="term" value="F:transmembrane transporter activity"/>
    <property type="evidence" value="ECO:0007669"/>
    <property type="project" value="InterPro"/>
</dbReference>
<proteinExistence type="predicted"/>
<dbReference type="InterPro" id="IPR036259">
    <property type="entry name" value="MFS_trans_sf"/>
</dbReference>
<comment type="subcellular location">
    <subcellularLocation>
        <location evidence="1">Cell inner membrane</location>
        <topology evidence="1">Multi-pass membrane protein</topology>
    </subcellularLocation>
</comment>
<dbReference type="Pfam" id="PF01636">
    <property type="entry name" value="APH"/>
    <property type="match status" value="1"/>
</dbReference>
<dbReference type="SUPFAM" id="SSF56112">
    <property type="entry name" value="Protein kinase-like (PK-like)"/>
    <property type="match status" value="1"/>
</dbReference>
<dbReference type="STRING" id="27334.A0A0A2J664"/>
<dbReference type="PANTHER" id="PTHR43702:SF5">
    <property type="entry name" value="MAJOR FACILITATOR SUPERFAMILY (MFS) PROFILE DOMAIN-CONTAINING PROTEIN"/>
    <property type="match status" value="1"/>
</dbReference>
<comment type="caution">
    <text evidence="5">The sequence shown here is derived from an EMBL/GenBank/DDBJ whole genome shotgun (WGS) entry which is preliminary data.</text>
</comment>
<dbReference type="EMBL" id="JQFZ01000344">
    <property type="protein sequence ID" value="KGO50241.1"/>
    <property type="molecule type" value="Genomic_DNA"/>
</dbReference>
<dbReference type="PANTHER" id="PTHR43702">
    <property type="entry name" value="L-FUCOSE-PROTON SYMPORTER"/>
    <property type="match status" value="1"/>
</dbReference>
<dbReference type="Pfam" id="PF07690">
    <property type="entry name" value="MFS_1"/>
    <property type="match status" value="1"/>
</dbReference>
<accession>A0A0A2J664</accession>
<feature type="transmembrane region" description="Helical" evidence="3">
    <location>
        <begin position="315"/>
        <end position="334"/>
    </location>
</feature>
<name>A0A0A2J664_PENEN</name>
<dbReference type="Gene3D" id="1.20.1250.20">
    <property type="entry name" value="MFS general substrate transporter like domains"/>
    <property type="match status" value="2"/>
</dbReference>
<dbReference type="HOGENOM" id="CLU_353767_0_0_1"/>
<evidence type="ECO:0000256" key="1">
    <source>
        <dbReference type="ARBA" id="ARBA00004429"/>
    </source>
</evidence>
<gene>
    <name evidence="5" type="ORF">PEX2_028060</name>
</gene>
<evidence type="ECO:0000313" key="5">
    <source>
        <dbReference type="EMBL" id="KGO50241.1"/>
    </source>
</evidence>
<reference evidence="5 6" key="1">
    <citation type="journal article" date="2015" name="Mol. Plant Microbe Interact.">
        <title>Genome, transcriptome, and functional analyses of Penicillium expansum provide new insights into secondary metabolism and pathogenicity.</title>
        <authorList>
            <person name="Ballester A.R."/>
            <person name="Marcet-Houben M."/>
            <person name="Levin E."/>
            <person name="Sela N."/>
            <person name="Selma-Lazaro C."/>
            <person name="Carmona L."/>
            <person name="Wisniewski M."/>
            <person name="Droby S."/>
            <person name="Gonzalez-Candelas L."/>
            <person name="Gabaldon T."/>
        </authorList>
    </citation>
    <scope>NUCLEOTIDE SEQUENCE [LARGE SCALE GENOMIC DNA]</scope>
    <source>
        <strain evidence="5 6">MD-8</strain>
    </source>
</reference>
<feature type="transmembrane region" description="Helical" evidence="3">
    <location>
        <begin position="159"/>
        <end position="177"/>
    </location>
</feature>
<dbReference type="GeneID" id="27675500"/>
<dbReference type="CDD" id="cd17394">
    <property type="entry name" value="MFS_FucP_like"/>
    <property type="match status" value="1"/>
</dbReference>
<dbReference type="Proteomes" id="UP000030143">
    <property type="component" value="Unassembled WGS sequence"/>
</dbReference>
<feature type="transmembrane region" description="Helical" evidence="3">
    <location>
        <begin position="68"/>
        <end position="89"/>
    </location>
</feature>
<dbReference type="AlphaFoldDB" id="A0A0A2J664"/>
<evidence type="ECO:0000259" key="4">
    <source>
        <dbReference type="Pfam" id="PF01636"/>
    </source>
</evidence>
<evidence type="ECO:0000256" key="3">
    <source>
        <dbReference type="SAM" id="Phobius"/>
    </source>
</evidence>
<dbReference type="VEuPathDB" id="FungiDB:PEXP_066550"/>
<keyword evidence="3" id="KW-0812">Transmembrane</keyword>
<feature type="transmembrane region" description="Helical" evidence="3">
    <location>
        <begin position="340"/>
        <end position="362"/>
    </location>
</feature>
<evidence type="ECO:0000256" key="2">
    <source>
        <dbReference type="ARBA" id="ARBA00022475"/>
    </source>
</evidence>
<evidence type="ECO:0000313" key="6">
    <source>
        <dbReference type="Proteomes" id="UP000030143"/>
    </source>
</evidence>
<keyword evidence="3" id="KW-0472">Membrane</keyword>
<sequence>MGVYFKRNITVEDNAVTSAIHLTLRQSLLPNALVMILFFLWGFAYGLLDVLNSHFQTTLNITASKSSGLQASYFGAYFICPLTISGWIARKYGFRVTFMTGLAVLAVGCLLFWPSGVKKSFGGFCGSMFVVGAGLSTLETAADPFLSICGPPKYSEIRLNLGQAVQGVGTFVAPLLASRVFFANTVDDNAGLKNVQWTYLGVACFVALLIILFWLAPFPEITDADQEALEAQISEHGEDTGPFKKQYNLFFGVWSQFCYVGAQVAVAGYFINFCKEAGKTSAESSDLLAIAQGLYAFNRFVATGLMMMKAFKPRYMLTVYLILCCVFSVAAMTTKGYTSVAMIILVLCFESCCFATIFSLALRGLGRHTKRGGSLLVAAISGGMVFPPMMGAIVTNKNAHIAMAIPMMGFVLALAFPVYVNVFNKHVMDSHRDTELNVTISVGKDIALEEGPQTPGEEFFQNTSQRWIFNESDRLSERYVKFRPTELQRIAGEAVQQGYCPDIAKLAEGGFNKVFLLRAKNGREVIARIPTPIAGPRHYTTASEVATMKFLRTVLKLPVPEILAYSTLSDNSIGAKYILMERVEGESLSSRWLSVTTDEVKGVMTQIADMERKIFDFNFPAYGSLYHKKDLEDSETRVPIVDDFCIGPMSARQFWHGERSKTEIDRGPEANLYYTAATGVHNDKHMDMLKTPYLGMRQYVLRQTEYPWDADVITLRAALEWNESEQLLSQVREHLDIDLEGGTEPENFERAMKFNQQFRNEMVRQAEEGQQETCWRNWPYKDDDDDSMPPSGDI</sequence>
<dbReference type="InterPro" id="IPR011009">
    <property type="entry name" value="Kinase-like_dom_sf"/>
</dbReference>
<dbReference type="RefSeq" id="XP_016593492.1">
    <property type="nucleotide sequence ID" value="XM_016740081.1"/>
</dbReference>
<keyword evidence="6" id="KW-1185">Reference proteome</keyword>
<feature type="transmembrane region" description="Helical" evidence="3">
    <location>
        <begin position="28"/>
        <end position="48"/>
    </location>
</feature>
<feature type="transmembrane region" description="Helical" evidence="3">
    <location>
        <begin position="401"/>
        <end position="422"/>
    </location>
</feature>
<feature type="transmembrane region" description="Helical" evidence="3">
    <location>
        <begin position="374"/>
        <end position="395"/>
    </location>
</feature>
<dbReference type="CDD" id="cd05120">
    <property type="entry name" value="APH_ChoK_like"/>
    <property type="match status" value="1"/>
</dbReference>
<feature type="transmembrane region" description="Helical" evidence="3">
    <location>
        <begin position="96"/>
        <end position="114"/>
    </location>
</feature>
<dbReference type="InterPro" id="IPR002575">
    <property type="entry name" value="Aminoglycoside_PTrfase"/>
</dbReference>
<dbReference type="Gene3D" id="3.30.200.20">
    <property type="entry name" value="Phosphorylase Kinase, domain 1"/>
    <property type="match status" value="1"/>
</dbReference>
<dbReference type="InterPro" id="IPR011701">
    <property type="entry name" value="MFS"/>
</dbReference>
<feature type="domain" description="Aminoglycoside phosphotransferase" evidence="4">
    <location>
        <begin position="505"/>
        <end position="614"/>
    </location>
</feature>
<dbReference type="InterPro" id="IPR050375">
    <property type="entry name" value="MFS_TsgA-like"/>
</dbReference>